<dbReference type="EMBL" id="CAACVS010000317">
    <property type="protein sequence ID" value="VEU40932.1"/>
    <property type="molecule type" value="Genomic_DNA"/>
</dbReference>
<accession>A0A448ZFX0</accession>
<dbReference type="Proteomes" id="UP000291116">
    <property type="component" value="Unassembled WGS sequence"/>
</dbReference>
<organism evidence="6 7">
    <name type="scientific">Pseudo-nitzschia multistriata</name>
    <dbReference type="NCBI Taxonomy" id="183589"/>
    <lineage>
        <taxon>Eukaryota</taxon>
        <taxon>Sar</taxon>
        <taxon>Stramenopiles</taxon>
        <taxon>Ochrophyta</taxon>
        <taxon>Bacillariophyta</taxon>
        <taxon>Bacillariophyceae</taxon>
        <taxon>Bacillariophycidae</taxon>
        <taxon>Bacillariales</taxon>
        <taxon>Bacillariaceae</taxon>
        <taxon>Pseudo-nitzschia</taxon>
    </lineage>
</organism>
<name>A0A448ZFX0_9STRA</name>
<evidence type="ECO:0000256" key="5">
    <source>
        <dbReference type="SAM" id="Phobius"/>
    </source>
</evidence>
<keyword evidence="2 5" id="KW-0812">Transmembrane</keyword>
<keyword evidence="7" id="KW-1185">Reference proteome</keyword>
<reference evidence="6 7" key="1">
    <citation type="submission" date="2019-01" db="EMBL/GenBank/DDBJ databases">
        <authorList>
            <person name="Ferrante I. M."/>
        </authorList>
    </citation>
    <scope>NUCLEOTIDE SEQUENCE [LARGE SCALE GENOMIC DNA]</scope>
    <source>
        <strain evidence="6 7">B856</strain>
    </source>
</reference>
<evidence type="ECO:0000313" key="7">
    <source>
        <dbReference type="Proteomes" id="UP000291116"/>
    </source>
</evidence>
<keyword evidence="4 5" id="KW-0472">Membrane</keyword>
<proteinExistence type="predicted"/>
<feature type="transmembrane region" description="Helical" evidence="5">
    <location>
        <begin position="96"/>
        <end position="120"/>
    </location>
</feature>
<dbReference type="PANTHER" id="PTHR21706">
    <property type="entry name" value="TRANSMEMBRANE PROTEIN 65"/>
    <property type="match status" value="1"/>
</dbReference>
<dbReference type="Pfam" id="PF10507">
    <property type="entry name" value="TMEM65"/>
    <property type="match status" value="1"/>
</dbReference>
<evidence type="ECO:0000256" key="4">
    <source>
        <dbReference type="ARBA" id="ARBA00023136"/>
    </source>
</evidence>
<evidence type="ECO:0000256" key="1">
    <source>
        <dbReference type="ARBA" id="ARBA00004141"/>
    </source>
</evidence>
<dbReference type="OrthoDB" id="430821at2759"/>
<feature type="transmembrane region" description="Helical" evidence="5">
    <location>
        <begin position="148"/>
        <end position="170"/>
    </location>
</feature>
<keyword evidence="3 5" id="KW-1133">Transmembrane helix</keyword>
<dbReference type="GO" id="GO:0005739">
    <property type="term" value="C:mitochondrion"/>
    <property type="evidence" value="ECO:0007669"/>
    <property type="project" value="TreeGrafter"/>
</dbReference>
<dbReference type="InterPro" id="IPR019537">
    <property type="entry name" value="TMEM65"/>
</dbReference>
<dbReference type="PANTHER" id="PTHR21706:SF15">
    <property type="entry name" value="TRANSMEMBRANE PROTEIN 65"/>
    <property type="match status" value="1"/>
</dbReference>
<dbReference type="GO" id="GO:0016020">
    <property type="term" value="C:membrane"/>
    <property type="evidence" value="ECO:0007669"/>
    <property type="project" value="UniProtKB-SubCell"/>
</dbReference>
<comment type="subcellular location">
    <subcellularLocation>
        <location evidence="1">Membrane</location>
        <topology evidence="1">Multi-pass membrane protein</topology>
    </subcellularLocation>
</comment>
<feature type="transmembrane region" description="Helical" evidence="5">
    <location>
        <begin position="64"/>
        <end position="90"/>
    </location>
</feature>
<protein>
    <submittedName>
        <fullName evidence="6">Uncharacterized protein</fullName>
    </submittedName>
</protein>
<evidence type="ECO:0000313" key="6">
    <source>
        <dbReference type="EMBL" id="VEU40932.1"/>
    </source>
</evidence>
<dbReference type="AlphaFoldDB" id="A0A448ZFX0"/>
<evidence type="ECO:0000256" key="2">
    <source>
        <dbReference type="ARBA" id="ARBA00022692"/>
    </source>
</evidence>
<evidence type="ECO:0000256" key="3">
    <source>
        <dbReference type="ARBA" id="ARBA00022989"/>
    </source>
</evidence>
<sequence length="357" mass="39095">MVPLPTRKSSSALTSHFSNFIYVCRQPSKLLFTRRPFSTYTSRPASPVPQHVFEKLTKQQVRSIVLSSAIPMVGFGFMDNFVMITVGSAIDNSLGVHLGLATMTAAAMGQVVSDVSGVVFGDTLSRILRISPVQLTAMQQKSAIVGRLRLWGAVAGVILGCTMGATALYITPEREATAAITMEKSGSSTPLSPLSENRQEQMKDQLCRLQQVMNDVMTRDEKWRNRCASCKLYVDESMGACIPKSPRTSPDDLDGNSYITATVDYFSRENNNIDGKKDSAVIQAATEKRVVVFANTIYVPILADTNKNNTSTNSKSDVVLGVLKVDLENGSFYAGSEIQDAKRFARNLGFFMNHMVM</sequence>
<gene>
    <name evidence="6" type="ORF">PSNMU_V1.4_AUG-EV-PASAV3_0078310</name>
</gene>